<sequence length="255" mass="29140">MANEFLIKSMASSSCSTSDRNNEENLYQSWMYNQNQELNELENAATLARENQKNDTELNQLLARMVNNFQGYVNGRSRLARVDVSPYFAPTWCTPLENSVLWIGGCRPSSFIRLIYALCGMEIESHLTEFLQGTKISDFGQLSGEQVTMIDKLQRKIIVEERKHCSKLASLQEDVVDQPIATAAKNRENEEEPLNKHGQGMTTLLEEADELRMNALKEILGILTPIQGVEYLAAAKRIRLCLQRWGRKREQEHNN</sequence>
<proteinExistence type="predicted"/>
<evidence type="ECO:0000313" key="3">
    <source>
        <dbReference type="RefSeq" id="XP_016448456.1"/>
    </source>
</evidence>
<dbReference type="OMA" id="PYFAPTW"/>
<dbReference type="Proteomes" id="UP000790787">
    <property type="component" value="Chromosome 14"/>
</dbReference>
<dbReference type="InterPro" id="IPR051886">
    <property type="entry name" value="Seed_Dev/Stress_Resp_Reg"/>
</dbReference>
<reference evidence="3" key="2">
    <citation type="submission" date="2025-08" db="UniProtKB">
        <authorList>
            <consortium name="RefSeq"/>
        </authorList>
    </citation>
    <scope>IDENTIFICATION</scope>
    <source>
        <tissue evidence="3">Leaf</tissue>
    </source>
</reference>
<dbReference type="PANTHER" id="PTHR46354:SF15">
    <property type="entry name" value="TRANSCRIPTION FACTOR TGA6-LIKE"/>
    <property type="match status" value="1"/>
</dbReference>
<keyword evidence="2" id="KW-1185">Reference proteome</keyword>
<dbReference type="PaxDb" id="4097-A0A1S3Y837"/>
<evidence type="ECO:0000313" key="2">
    <source>
        <dbReference type="Proteomes" id="UP000790787"/>
    </source>
</evidence>
<dbReference type="KEGG" id="nta:107773569"/>
<reference evidence="2" key="1">
    <citation type="journal article" date="2014" name="Nat. Commun.">
        <title>The tobacco genome sequence and its comparison with those of tomato and potato.</title>
        <authorList>
            <person name="Sierro N."/>
            <person name="Battey J.N."/>
            <person name="Ouadi S."/>
            <person name="Bakaher N."/>
            <person name="Bovet L."/>
            <person name="Willig A."/>
            <person name="Goepfert S."/>
            <person name="Peitsch M.C."/>
            <person name="Ivanov N.V."/>
        </authorList>
    </citation>
    <scope>NUCLEOTIDE SEQUENCE [LARGE SCALE GENOMIC DNA]</scope>
</reference>
<dbReference type="STRING" id="4097.A0A1S3Y837"/>
<feature type="domain" description="DOG1" evidence="1">
    <location>
        <begin position="20"/>
        <end position="252"/>
    </location>
</feature>
<name>A0A1S3Y837_TOBAC</name>
<dbReference type="PANTHER" id="PTHR46354">
    <property type="entry name" value="DOG1 DOMAIN-CONTAINING PROTEIN"/>
    <property type="match status" value="1"/>
</dbReference>
<protein>
    <submittedName>
        <fullName evidence="3">Protein DOG1-like 3</fullName>
    </submittedName>
    <submittedName>
        <fullName evidence="3">Transcription factor TGA6-like</fullName>
    </submittedName>
</protein>
<dbReference type="AlphaFoldDB" id="A0A1S3Y837"/>
<dbReference type="Pfam" id="PF14144">
    <property type="entry name" value="DOG1"/>
    <property type="match status" value="1"/>
</dbReference>
<dbReference type="GO" id="GO:0006351">
    <property type="term" value="P:DNA-templated transcription"/>
    <property type="evidence" value="ECO:0007669"/>
    <property type="project" value="InterPro"/>
</dbReference>
<dbReference type="InterPro" id="IPR025422">
    <property type="entry name" value="TGA_domain"/>
</dbReference>
<evidence type="ECO:0000259" key="1">
    <source>
        <dbReference type="PROSITE" id="PS51806"/>
    </source>
</evidence>
<gene>
    <name evidence="3" type="primary">LOC107773569</name>
</gene>
<accession>A0A1S3Y837</accession>
<dbReference type="RefSeq" id="XP_016448456.1">
    <property type="nucleotide sequence ID" value="XM_016592970.2"/>
</dbReference>
<dbReference type="RefSeq" id="XP_016448456.1">
    <property type="nucleotide sequence ID" value="XM_016592970.1"/>
</dbReference>
<dbReference type="PROSITE" id="PS51806">
    <property type="entry name" value="DOG1"/>
    <property type="match status" value="1"/>
</dbReference>
<dbReference type="OrthoDB" id="542841at2759"/>
<organism evidence="2 3">
    <name type="scientific">Nicotiana tabacum</name>
    <name type="common">Common tobacco</name>
    <dbReference type="NCBI Taxonomy" id="4097"/>
    <lineage>
        <taxon>Eukaryota</taxon>
        <taxon>Viridiplantae</taxon>
        <taxon>Streptophyta</taxon>
        <taxon>Embryophyta</taxon>
        <taxon>Tracheophyta</taxon>
        <taxon>Spermatophyta</taxon>
        <taxon>Magnoliopsida</taxon>
        <taxon>eudicotyledons</taxon>
        <taxon>Gunneridae</taxon>
        <taxon>Pentapetalae</taxon>
        <taxon>asterids</taxon>
        <taxon>lamiids</taxon>
        <taxon>Solanales</taxon>
        <taxon>Solanaceae</taxon>
        <taxon>Nicotianoideae</taxon>
        <taxon>Nicotianeae</taxon>
        <taxon>Nicotiana</taxon>
    </lineage>
</organism>
<dbReference type="GO" id="GO:0043565">
    <property type="term" value="F:sequence-specific DNA binding"/>
    <property type="evidence" value="ECO:0007669"/>
    <property type="project" value="InterPro"/>
</dbReference>
<dbReference type="GeneID" id="107773569"/>